<proteinExistence type="predicted"/>
<name>A0ABP7U817_9FLAO</name>
<sequence>MEKTSSKSLILSYGFLLGLVSILMSVLKYVLSSNYLEKNFFETLAGILITVALVVLPIYYYRKNNNGLLSLSQSIKIGLGVSAIAGIIGAIYFFVFANYIEPNFADNLMNVQMKEAMASNPNVSEAQMQEGMEMAKGFMMPMFYAMVILSNLFFGLIISLIAGLVLRKE</sequence>
<evidence type="ECO:0000313" key="2">
    <source>
        <dbReference type="EMBL" id="GAA4037639.1"/>
    </source>
</evidence>
<dbReference type="Pfam" id="PF13858">
    <property type="entry name" value="DUF4199"/>
    <property type="match status" value="1"/>
</dbReference>
<gene>
    <name evidence="2" type="ORF">GCM10022386_24330</name>
</gene>
<feature type="transmembrane region" description="Helical" evidence="1">
    <location>
        <begin position="9"/>
        <end position="31"/>
    </location>
</feature>
<accession>A0ABP7U817</accession>
<reference evidence="3" key="1">
    <citation type="journal article" date="2019" name="Int. J. Syst. Evol. Microbiol.">
        <title>The Global Catalogue of Microorganisms (GCM) 10K type strain sequencing project: providing services to taxonomists for standard genome sequencing and annotation.</title>
        <authorList>
            <consortium name="The Broad Institute Genomics Platform"/>
            <consortium name="The Broad Institute Genome Sequencing Center for Infectious Disease"/>
            <person name="Wu L."/>
            <person name="Ma J."/>
        </authorList>
    </citation>
    <scope>NUCLEOTIDE SEQUENCE [LARGE SCALE GENOMIC DNA]</scope>
    <source>
        <strain evidence="3">JCM 17064</strain>
    </source>
</reference>
<feature type="transmembrane region" description="Helical" evidence="1">
    <location>
        <begin position="142"/>
        <end position="166"/>
    </location>
</feature>
<keyword evidence="1" id="KW-0812">Transmembrane</keyword>
<comment type="caution">
    <text evidence="2">The sequence shown here is derived from an EMBL/GenBank/DDBJ whole genome shotgun (WGS) entry which is preliminary data.</text>
</comment>
<keyword evidence="1" id="KW-1133">Transmembrane helix</keyword>
<evidence type="ECO:0000313" key="3">
    <source>
        <dbReference type="Proteomes" id="UP001500968"/>
    </source>
</evidence>
<dbReference type="Gene3D" id="1.10.1760.20">
    <property type="match status" value="1"/>
</dbReference>
<dbReference type="Proteomes" id="UP001500968">
    <property type="component" value="Unassembled WGS sequence"/>
</dbReference>
<organism evidence="2 3">
    <name type="scientific">Flavobacterium cheonhonense</name>
    <dbReference type="NCBI Taxonomy" id="706185"/>
    <lineage>
        <taxon>Bacteria</taxon>
        <taxon>Pseudomonadati</taxon>
        <taxon>Bacteroidota</taxon>
        <taxon>Flavobacteriia</taxon>
        <taxon>Flavobacteriales</taxon>
        <taxon>Flavobacteriaceae</taxon>
        <taxon>Flavobacterium</taxon>
    </lineage>
</organism>
<evidence type="ECO:0000256" key="1">
    <source>
        <dbReference type="SAM" id="Phobius"/>
    </source>
</evidence>
<keyword evidence="3" id="KW-1185">Reference proteome</keyword>
<keyword evidence="1" id="KW-0472">Membrane</keyword>
<protein>
    <recommendedName>
        <fullName evidence="4">DUF4199 domain-containing protein</fullName>
    </recommendedName>
</protein>
<dbReference type="EMBL" id="BAABCR010000015">
    <property type="protein sequence ID" value="GAA4037639.1"/>
    <property type="molecule type" value="Genomic_DNA"/>
</dbReference>
<feature type="transmembrane region" description="Helical" evidence="1">
    <location>
        <begin position="43"/>
        <end position="61"/>
    </location>
</feature>
<evidence type="ECO:0008006" key="4">
    <source>
        <dbReference type="Google" id="ProtNLM"/>
    </source>
</evidence>
<dbReference type="RefSeq" id="WP_290875363.1">
    <property type="nucleotide sequence ID" value="NZ_BAABCR010000015.1"/>
</dbReference>
<feature type="transmembrane region" description="Helical" evidence="1">
    <location>
        <begin position="77"/>
        <end position="100"/>
    </location>
</feature>
<dbReference type="InterPro" id="IPR025250">
    <property type="entry name" value="DUF4199"/>
</dbReference>